<dbReference type="SMART" id="SM00866">
    <property type="entry name" value="UTRA"/>
    <property type="match status" value="1"/>
</dbReference>
<dbReference type="CDD" id="cd07377">
    <property type="entry name" value="WHTH_GntR"/>
    <property type="match status" value="1"/>
</dbReference>
<dbReference type="Pfam" id="PF00392">
    <property type="entry name" value="GntR"/>
    <property type="match status" value="1"/>
</dbReference>
<evidence type="ECO:0000313" key="7">
    <source>
        <dbReference type="EMBL" id="SFL12387.1"/>
    </source>
</evidence>
<dbReference type="Pfam" id="PF07702">
    <property type="entry name" value="UTRA"/>
    <property type="match status" value="1"/>
</dbReference>
<dbReference type="EMBL" id="BLXU01000005">
    <property type="protein sequence ID" value="GFO51807.1"/>
    <property type="molecule type" value="Genomic_DNA"/>
</dbReference>
<evidence type="ECO:0000256" key="2">
    <source>
        <dbReference type="ARBA" id="ARBA00023125"/>
    </source>
</evidence>
<dbReference type="RefSeq" id="WP_014024574.1">
    <property type="nucleotide sequence ID" value="NZ_AP026069.1"/>
</dbReference>
<evidence type="ECO:0000313" key="9">
    <source>
        <dbReference type="Proteomes" id="UP000181969"/>
    </source>
</evidence>
<keyword evidence="2" id="KW-0238">DNA-binding</keyword>
<dbReference type="InterPro" id="IPR028978">
    <property type="entry name" value="Chorismate_lyase_/UTRA_dom_sf"/>
</dbReference>
<evidence type="ECO:0000256" key="1">
    <source>
        <dbReference type="ARBA" id="ARBA00023015"/>
    </source>
</evidence>
<dbReference type="InterPro" id="IPR050679">
    <property type="entry name" value="Bact_HTH_transcr_reg"/>
</dbReference>
<dbReference type="NCBIfam" id="NF041547">
    <property type="entry name" value="GntR_LSA1692"/>
    <property type="match status" value="1"/>
</dbReference>
<dbReference type="PRINTS" id="PR00035">
    <property type="entry name" value="HTHGNTR"/>
</dbReference>
<dbReference type="SMART" id="SM00345">
    <property type="entry name" value="HTH_GNTR"/>
    <property type="match status" value="1"/>
</dbReference>
<dbReference type="InterPro" id="IPR011663">
    <property type="entry name" value="UTRA"/>
</dbReference>
<evidence type="ECO:0000313" key="10">
    <source>
        <dbReference type="Proteomes" id="UP000504756"/>
    </source>
</evidence>
<dbReference type="SUPFAM" id="SSF46785">
    <property type="entry name" value="Winged helix' DNA-binding domain"/>
    <property type="match status" value="1"/>
</dbReference>
<protein>
    <submittedName>
        <fullName evidence="5 6">GntR family transcriptional regulator</fullName>
    </submittedName>
    <submittedName>
        <fullName evidence="7">Transcriptional regulator, GntR family</fullName>
    </submittedName>
</protein>
<keyword evidence="3" id="KW-0804">Transcription</keyword>
<gene>
    <name evidence="5" type="ORF">ikelab_10820</name>
    <name evidence="8" type="ORF">OF801_04895</name>
    <name evidence="6" type="ORF">QHR29_04295</name>
    <name evidence="7" type="ORF">SAMN05216438_101399</name>
</gene>
<dbReference type="EMBL" id="JARYTV010000002">
    <property type="protein sequence ID" value="MDH7959689.1"/>
    <property type="molecule type" value="Genomic_DNA"/>
</dbReference>
<dbReference type="Proteomes" id="UP000181969">
    <property type="component" value="Unassembled WGS sequence"/>
</dbReference>
<dbReference type="EMBL" id="FOTJ01000001">
    <property type="protein sequence ID" value="SFL12387.1"/>
    <property type="molecule type" value="Genomic_DNA"/>
</dbReference>
<dbReference type="GO" id="GO:0003700">
    <property type="term" value="F:DNA-binding transcription factor activity"/>
    <property type="evidence" value="ECO:0007669"/>
    <property type="project" value="InterPro"/>
</dbReference>
<dbReference type="Gene3D" id="3.40.1410.10">
    <property type="entry name" value="Chorismate lyase-like"/>
    <property type="match status" value="1"/>
</dbReference>
<feature type="domain" description="HTH gntR-type" evidence="4">
    <location>
        <begin position="9"/>
        <end position="77"/>
    </location>
</feature>
<evidence type="ECO:0000313" key="8">
    <source>
        <dbReference type="EMBL" id="UYT11288.1"/>
    </source>
</evidence>
<dbReference type="Proteomes" id="UP000504756">
    <property type="component" value="Unassembled WGS sequence"/>
</dbReference>
<organism evidence="7 9">
    <name type="scientific">Lactococcus garvieae</name>
    <dbReference type="NCBI Taxonomy" id="1363"/>
    <lineage>
        <taxon>Bacteria</taxon>
        <taxon>Bacillati</taxon>
        <taxon>Bacillota</taxon>
        <taxon>Bacilli</taxon>
        <taxon>Lactobacillales</taxon>
        <taxon>Streptococcaceae</taxon>
        <taxon>Lactococcus</taxon>
    </lineage>
</organism>
<evidence type="ECO:0000259" key="4">
    <source>
        <dbReference type="PROSITE" id="PS50949"/>
    </source>
</evidence>
<reference evidence="7 9" key="1">
    <citation type="submission" date="2016-10" db="EMBL/GenBank/DDBJ databases">
        <authorList>
            <person name="de Groot N.N."/>
        </authorList>
    </citation>
    <scope>NUCLEOTIDE SEQUENCE [LARGE SCALE GENOMIC DNA]</scope>
    <source>
        <strain evidence="7 9">M79</strain>
    </source>
</reference>
<dbReference type="PROSITE" id="PS50949">
    <property type="entry name" value="HTH_GNTR"/>
    <property type="match status" value="1"/>
</dbReference>
<evidence type="ECO:0000313" key="6">
    <source>
        <dbReference type="EMBL" id="MDH7959689.1"/>
    </source>
</evidence>
<dbReference type="Proteomes" id="UP001157396">
    <property type="component" value="Unassembled WGS sequence"/>
</dbReference>
<dbReference type="PANTHER" id="PTHR44846:SF1">
    <property type="entry name" value="MANNOSYL-D-GLYCERATE TRANSPORT_METABOLISM SYSTEM REPRESSOR MNGR-RELATED"/>
    <property type="match status" value="1"/>
</dbReference>
<dbReference type="InterPro" id="IPR036388">
    <property type="entry name" value="WH-like_DNA-bd_sf"/>
</dbReference>
<proteinExistence type="predicted"/>
<keyword evidence="1" id="KW-0805">Transcription regulation</keyword>
<sequence>MNIERKESKAKFLVVSEEIEKRIEQGTYVSAQKLPSEYDLALEFGVSRLTVRKAMEDLMTKQIVIKKKGKGTYVIEQPKIQSGGMGLKSFTEAAEAMGKVGQTRLLNFKKLKEVPEEVVKALNNTTELVELQRLRLLDDEPMTLEKLYFAEQLITGATEKELTGSLFSIIEKKIEIGYSHQEIEAILATEELAQLLEVKVNSPVFRVHSTAFALDARPILYDISYYRADKYSFKNTLIRQH</sequence>
<dbReference type="EMBL" id="CP109635">
    <property type="protein sequence ID" value="UYT11288.1"/>
    <property type="molecule type" value="Genomic_DNA"/>
</dbReference>
<reference evidence="6" key="4">
    <citation type="submission" date="2023-04" db="EMBL/GenBank/DDBJ databases">
        <title>Genomic analysis of Lactococcus garvieae isolates.</title>
        <authorList>
            <person name="Zhanghang C."/>
        </authorList>
    </citation>
    <scope>NUCLEOTIDE SEQUENCE</scope>
    <source>
        <strain evidence="6">ZB-1</strain>
    </source>
</reference>
<dbReference type="Gene3D" id="1.10.10.10">
    <property type="entry name" value="Winged helix-like DNA-binding domain superfamily/Winged helix DNA-binding domain"/>
    <property type="match status" value="1"/>
</dbReference>
<evidence type="ECO:0000313" key="5">
    <source>
        <dbReference type="EMBL" id="GFO51807.1"/>
    </source>
</evidence>
<dbReference type="GO" id="GO:0003677">
    <property type="term" value="F:DNA binding"/>
    <property type="evidence" value="ECO:0007669"/>
    <property type="project" value="UniProtKB-KW"/>
</dbReference>
<name>A0A1I4F6D3_9LACT</name>
<reference evidence="5 10" key="2">
    <citation type="submission" date="2020-06" db="EMBL/GenBank/DDBJ databases">
        <title>Draft genome sequence of Lactic acid bacteria from Okinawan-style tofu.</title>
        <authorList>
            <person name="Takara I."/>
            <person name="Ikematsu S."/>
        </authorList>
    </citation>
    <scope>NUCLEOTIDE SEQUENCE [LARGE SCALE GENOMIC DNA]</scope>
    <source>
        <strain evidence="10">lg38</strain>
        <strain evidence="5">Lg38</strain>
    </source>
</reference>
<dbReference type="AlphaFoldDB" id="A0A1I4F6D3"/>
<dbReference type="InterPro" id="IPR036390">
    <property type="entry name" value="WH_DNA-bd_sf"/>
</dbReference>
<evidence type="ECO:0000256" key="3">
    <source>
        <dbReference type="ARBA" id="ARBA00023163"/>
    </source>
</evidence>
<dbReference type="PANTHER" id="PTHR44846">
    <property type="entry name" value="MANNOSYL-D-GLYCERATE TRANSPORT/METABOLISM SYSTEM REPRESSOR MNGR-RELATED"/>
    <property type="match status" value="1"/>
</dbReference>
<dbReference type="InterPro" id="IPR000524">
    <property type="entry name" value="Tscrpt_reg_HTH_GntR"/>
</dbReference>
<dbReference type="Proteomes" id="UP001164042">
    <property type="component" value="Chromosome"/>
</dbReference>
<dbReference type="OrthoDB" id="149756at2"/>
<reference evidence="8" key="3">
    <citation type="submission" date="2022-10" db="EMBL/GenBank/DDBJ databases">
        <title>Genome assembly of Lactococcus garvieae isolates from cricket gut.</title>
        <authorList>
            <person name="Luecke A.R."/>
            <person name="Brown A.M.V."/>
            <person name="Wakeman C.A."/>
        </authorList>
    </citation>
    <scope>NUCLEOTIDE SEQUENCE</scope>
    <source>
        <strain evidence="8">Alexii-11_2</strain>
    </source>
</reference>
<accession>A0A1I4F6D3</accession>
<dbReference type="GO" id="GO:0045892">
    <property type="term" value="P:negative regulation of DNA-templated transcription"/>
    <property type="evidence" value="ECO:0007669"/>
    <property type="project" value="TreeGrafter"/>
</dbReference>
<dbReference type="OMA" id="RINRDQH"/>
<dbReference type="SUPFAM" id="SSF64288">
    <property type="entry name" value="Chorismate lyase-like"/>
    <property type="match status" value="1"/>
</dbReference>